<dbReference type="PANTHER" id="PTHR43547:SF2">
    <property type="entry name" value="HYBRID SIGNAL TRANSDUCTION HISTIDINE KINASE C"/>
    <property type="match status" value="1"/>
</dbReference>
<protein>
    <submittedName>
        <fullName evidence="7">Sporulation kinase A</fullName>
        <ecNumber evidence="7">2.7.13.3</ecNumber>
    </submittedName>
</protein>
<dbReference type="Pfam" id="PF13185">
    <property type="entry name" value="GAF_2"/>
    <property type="match status" value="1"/>
</dbReference>
<dbReference type="GO" id="GO:0000155">
    <property type="term" value="F:phosphorelay sensor kinase activity"/>
    <property type="evidence" value="ECO:0007669"/>
    <property type="project" value="InterPro"/>
</dbReference>
<dbReference type="Gene3D" id="3.30.565.10">
    <property type="entry name" value="Histidine kinase-like ATPase, C-terminal domain"/>
    <property type="match status" value="1"/>
</dbReference>
<dbReference type="InterPro" id="IPR035965">
    <property type="entry name" value="PAS-like_dom_sf"/>
</dbReference>
<dbReference type="AlphaFoldDB" id="A0A485M2I6"/>
<dbReference type="InterPro" id="IPR000014">
    <property type="entry name" value="PAS"/>
</dbReference>
<dbReference type="PRINTS" id="PR00344">
    <property type="entry name" value="BCTRLSENSOR"/>
</dbReference>
<dbReference type="Pfam" id="PF00512">
    <property type="entry name" value="HisKA"/>
    <property type="match status" value="1"/>
</dbReference>
<dbReference type="InterPro" id="IPR004358">
    <property type="entry name" value="Sig_transdc_His_kin-like_C"/>
</dbReference>
<dbReference type="SMART" id="SM00387">
    <property type="entry name" value="HATPase_c"/>
    <property type="match status" value="1"/>
</dbReference>
<evidence type="ECO:0000259" key="5">
    <source>
        <dbReference type="PROSITE" id="PS50109"/>
    </source>
</evidence>
<evidence type="ECO:0000256" key="4">
    <source>
        <dbReference type="SAM" id="MobiDB-lite"/>
    </source>
</evidence>
<dbReference type="EMBL" id="CAADRM010000119">
    <property type="protein sequence ID" value="VFU16405.1"/>
    <property type="molecule type" value="Genomic_DNA"/>
</dbReference>
<dbReference type="SUPFAM" id="SSF47384">
    <property type="entry name" value="Homodimeric domain of signal transducing histidine kinase"/>
    <property type="match status" value="1"/>
</dbReference>
<dbReference type="InterPro" id="IPR005467">
    <property type="entry name" value="His_kinase_dom"/>
</dbReference>
<dbReference type="PROSITE" id="PS50109">
    <property type="entry name" value="HIS_KIN"/>
    <property type="match status" value="1"/>
</dbReference>
<dbReference type="InterPro" id="IPR003594">
    <property type="entry name" value="HATPase_dom"/>
</dbReference>
<dbReference type="InterPro" id="IPR001789">
    <property type="entry name" value="Sig_transdc_resp-reg_receiver"/>
</dbReference>
<dbReference type="Gene3D" id="3.30.450.40">
    <property type="match status" value="1"/>
</dbReference>
<name>A0A485M2I6_9ZZZZ</name>
<dbReference type="Pfam" id="PF02518">
    <property type="entry name" value="HATPase_c"/>
    <property type="match status" value="1"/>
</dbReference>
<dbReference type="InterPro" id="IPR036097">
    <property type="entry name" value="HisK_dim/P_sf"/>
</dbReference>
<sequence>MKDGLPKLQESAGFSQSREMVLLDLLKKATDFYEDIIGLLSGIYELSEYVRRGSPEDEFYSYVVKILVRESRCENASVFLVEGNRVVLKAAAGIELPGEVPAASMELGEGVAGTCAREGKPILVTDVHECRYYKEFPGSQVQIGSMLCIPIKDGETTFGVLNLSHSQNSFFNLHYQRVFELMGLLVGQMLTLIHISSVFQRRNLDLNEMLMLKDESLRSLTESYKTVVDASEDGIFILDGDDDVTFCNQRLITALGKVPVKIRDMFDDATADCIRGYKSRMSPGQFLDFERIVTFGTSERIAGRFFIKSLRPDQVLIMMRDITAKRRMEQRAMQTEKLTSLGLLTSGIAHELNNRLTPILGFADLINVQRLGSKDRKRLSVIINAASSAKSIVESLLKFSRNKPPEKVIFDMQDVIKRVLSLYAPTVKKRGIRLITEEGTEPLFVKADMNCMEQVLVNFINNAIDAIDNEPGTIWLKAGLHDGNVEVSIEDSGPGIPEEIITRVFDPFFTTKSKDKGTGLGLSICYGIISDHKGEISLENTARGALARIRIPAMVPDAQSSCTEADAGESPVPCEEGRPGSKPVIMVVEDEEDLLELMMDSLSPYYEVMTFTNGRHAFDHLGEHPWELIVSDLRMPEMDGMDLYREAVRKNPRLKRRFLFITGDTYDYQVKEFLEETGVVFLRKPFRVKELRDMVHKQLYNR</sequence>
<organism evidence="7">
    <name type="scientific">anaerobic digester metagenome</name>
    <dbReference type="NCBI Taxonomy" id="1263854"/>
    <lineage>
        <taxon>unclassified sequences</taxon>
        <taxon>metagenomes</taxon>
        <taxon>ecological metagenomes</taxon>
    </lineage>
</organism>
<dbReference type="InterPro" id="IPR003018">
    <property type="entry name" value="GAF"/>
</dbReference>
<dbReference type="Gene3D" id="1.10.287.130">
    <property type="match status" value="1"/>
</dbReference>
<feature type="domain" description="Histidine kinase" evidence="5">
    <location>
        <begin position="347"/>
        <end position="555"/>
    </location>
</feature>
<keyword evidence="3 7" id="KW-0418">Kinase</keyword>
<feature type="domain" description="Response regulatory" evidence="6">
    <location>
        <begin position="584"/>
        <end position="699"/>
    </location>
</feature>
<evidence type="ECO:0000256" key="3">
    <source>
        <dbReference type="ARBA" id="ARBA00022777"/>
    </source>
</evidence>
<evidence type="ECO:0000256" key="2">
    <source>
        <dbReference type="ARBA" id="ARBA00022679"/>
    </source>
</evidence>
<dbReference type="SMART" id="SM00388">
    <property type="entry name" value="HisKA"/>
    <property type="match status" value="1"/>
</dbReference>
<dbReference type="SUPFAM" id="SSF55874">
    <property type="entry name" value="ATPase domain of HSP90 chaperone/DNA topoisomerase II/histidine kinase"/>
    <property type="match status" value="1"/>
</dbReference>
<evidence type="ECO:0000256" key="1">
    <source>
        <dbReference type="ARBA" id="ARBA00022553"/>
    </source>
</evidence>
<dbReference type="SUPFAM" id="SSF55785">
    <property type="entry name" value="PYP-like sensor domain (PAS domain)"/>
    <property type="match status" value="1"/>
</dbReference>
<dbReference type="PROSITE" id="PS50110">
    <property type="entry name" value="RESPONSE_REGULATORY"/>
    <property type="match status" value="1"/>
</dbReference>
<dbReference type="SUPFAM" id="SSF55781">
    <property type="entry name" value="GAF domain-like"/>
    <property type="match status" value="1"/>
</dbReference>
<dbReference type="CDD" id="cd00082">
    <property type="entry name" value="HisKA"/>
    <property type="match status" value="1"/>
</dbReference>
<proteinExistence type="predicted"/>
<keyword evidence="1" id="KW-0597">Phosphoprotein</keyword>
<dbReference type="PANTHER" id="PTHR43547">
    <property type="entry name" value="TWO-COMPONENT HISTIDINE KINASE"/>
    <property type="match status" value="1"/>
</dbReference>
<dbReference type="SUPFAM" id="SSF52172">
    <property type="entry name" value="CheY-like"/>
    <property type="match status" value="1"/>
</dbReference>
<dbReference type="InterPro" id="IPR011006">
    <property type="entry name" value="CheY-like_superfamily"/>
</dbReference>
<feature type="region of interest" description="Disordered" evidence="4">
    <location>
        <begin position="561"/>
        <end position="581"/>
    </location>
</feature>
<evidence type="ECO:0000313" key="7">
    <source>
        <dbReference type="EMBL" id="VFU16405.1"/>
    </source>
</evidence>
<dbReference type="InterPro" id="IPR003661">
    <property type="entry name" value="HisK_dim/P_dom"/>
</dbReference>
<dbReference type="Pfam" id="PF00072">
    <property type="entry name" value="Response_reg"/>
    <property type="match status" value="1"/>
</dbReference>
<gene>
    <name evidence="7" type="primary">kinA</name>
    <name evidence="7" type="ORF">SCFA_540028</name>
</gene>
<dbReference type="EC" id="2.7.13.3" evidence="7"/>
<keyword evidence="2 7" id="KW-0808">Transferase</keyword>
<dbReference type="Gene3D" id="3.30.450.20">
    <property type="entry name" value="PAS domain"/>
    <property type="match status" value="1"/>
</dbReference>
<dbReference type="InterPro" id="IPR029016">
    <property type="entry name" value="GAF-like_dom_sf"/>
</dbReference>
<dbReference type="SMART" id="SM00065">
    <property type="entry name" value="GAF"/>
    <property type="match status" value="1"/>
</dbReference>
<accession>A0A485M2I6</accession>
<evidence type="ECO:0000259" key="6">
    <source>
        <dbReference type="PROSITE" id="PS50110"/>
    </source>
</evidence>
<dbReference type="SMART" id="SM00448">
    <property type="entry name" value="REC"/>
    <property type="match status" value="1"/>
</dbReference>
<reference evidence="7" key="1">
    <citation type="submission" date="2019-03" db="EMBL/GenBank/DDBJ databases">
        <authorList>
            <person name="Hao L."/>
        </authorList>
    </citation>
    <scope>NUCLEOTIDE SEQUENCE</scope>
</reference>
<dbReference type="Pfam" id="PF13188">
    <property type="entry name" value="PAS_8"/>
    <property type="match status" value="1"/>
</dbReference>
<dbReference type="Gene3D" id="3.40.50.2300">
    <property type="match status" value="1"/>
</dbReference>
<dbReference type="InterPro" id="IPR036890">
    <property type="entry name" value="HATPase_C_sf"/>
</dbReference>